<accession>A0A540MQJ4</accession>
<dbReference type="NCBIfam" id="TIGR02189">
    <property type="entry name" value="GlrX-like_plant"/>
    <property type="match status" value="1"/>
</dbReference>
<dbReference type="InterPro" id="IPR011905">
    <property type="entry name" value="GlrX-like_pln_2"/>
</dbReference>
<evidence type="ECO:0000256" key="5">
    <source>
        <dbReference type="SAM" id="MobiDB-lite"/>
    </source>
</evidence>
<evidence type="ECO:0000313" key="7">
    <source>
        <dbReference type="EMBL" id="TQE01076.1"/>
    </source>
</evidence>
<dbReference type="InterPro" id="IPR036249">
    <property type="entry name" value="Thioredoxin-like_sf"/>
</dbReference>
<evidence type="ECO:0000259" key="6">
    <source>
        <dbReference type="Pfam" id="PF00462"/>
    </source>
</evidence>
<evidence type="ECO:0000256" key="1">
    <source>
        <dbReference type="ARBA" id="ARBA00004496"/>
    </source>
</evidence>
<sequence>MQSQTIPYGTWIPGTRAGHATPSSRDASREQHLAAASVQKMVSENAVTVVGRRGCCMCHVVKRLLLGHGVNPTVFEVDEEDETGVVVELRRLIGADQEDWPQFPVVFVGGKLFGGLERVMATHITGELVPVLKQAGALWL</sequence>
<protein>
    <recommendedName>
        <fullName evidence="6">Glutaredoxin domain-containing protein</fullName>
    </recommendedName>
</protein>
<feature type="domain" description="Glutaredoxin" evidence="6">
    <location>
        <begin position="47"/>
        <end position="112"/>
    </location>
</feature>
<dbReference type="GO" id="GO:0005737">
    <property type="term" value="C:cytoplasm"/>
    <property type="evidence" value="ECO:0007669"/>
    <property type="project" value="UniProtKB-SubCell"/>
</dbReference>
<dbReference type="EMBL" id="VIEB01000203">
    <property type="protein sequence ID" value="TQE01076.1"/>
    <property type="molecule type" value="Genomic_DNA"/>
</dbReference>
<reference evidence="7 8" key="1">
    <citation type="journal article" date="2019" name="G3 (Bethesda)">
        <title>Sequencing of a Wild Apple (Malus baccata) Genome Unravels the Differences Between Cultivated and Wild Apple Species Regarding Disease Resistance and Cold Tolerance.</title>
        <authorList>
            <person name="Chen X."/>
        </authorList>
    </citation>
    <scope>NUCLEOTIDE SEQUENCE [LARGE SCALE GENOMIC DNA]</scope>
    <source>
        <strain evidence="8">cv. Shandingzi</strain>
        <tissue evidence="7">Leaves</tissue>
    </source>
</reference>
<name>A0A540MQJ4_MALBA</name>
<dbReference type="InterPro" id="IPR002109">
    <property type="entry name" value="Glutaredoxin"/>
</dbReference>
<dbReference type="SUPFAM" id="SSF52833">
    <property type="entry name" value="Thioredoxin-like"/>
    <property type="match status" value="1"/>
</dbReference>
<dbReference type="STRING" id="106549.A0A540MQJ4"/>
<keyword evidence="8" id="KW-1185">Reference proteome</keyword>
<organism evidence="7 8">
    <name type="scientific">Malus baccata</name>
    <name type="common">Siberian crab apple</name>
    <name type="synonym">Pyrus baccata</name>
    <dbReference type="NCBI Taxonomy" id="106549"/>
    <lineage>
        <taxon>Eukaryota</taxon>
        <taxon>Viridiplantae</taxon>
        <taxon>Streptophyta</taxon>
        <taxon>Embryophyta</taxon>
        <taxon>Tracheophyta</taxon>
        <taxon>Spermatophyta</taxon>
        <taxon>Magnoliopsida</taxon>
        <taxon>eudicotyledons</taxon>
        <taxon>Gunneridae</taxon>
        <taxon>Pentapetalae</taxon>
        <taxon>rosids</taxon>
        <taxon>fabids</taxon>
        <taxon>Rosales</taxon>
        <taxon>Rosaceae</taxon>
        <taxon>Amygdaloideae</taxon>
        <taxon>Maleae</taxon>
        <taxon>Malus</taxon>
    </lineage>
</organism>
<dbReference type="PROSITE" id="PS51354">
    <property type="entry name" value="GLUTAREDOXIN_2"/>
    <property type="match status" value="1"/>
</dbReference>
<comment type="caution">
    <text evidence="7">The sequence shown here is derived from an EMBL/GenBank/DDBJ whole genome shotgun (WGS) entry which is preliminary data.</text>
</comment>
<dbReference type="Proteomes" id="UP000315295">
    <property type="component" value="Unassembled WGS sequence"/>
</dbReference>
<dbReference type="Gene3D" id="3.40.30.10">
    <property type="entry name" value="Glutaredoxin"/>
    <property type="match status" value="1"/>
</dbReference>
<keyword evidence="4" id="KW-0676">Redox-active center</keyword>
<dbReference type="AlphaFoldDB" id="A0A540MQJ4"/>
<comment type="subcellular location">
    <subcellularLocation>
        <location evidence="1">Cytoplasm</location>
    </subcellularLocation>
</comment>
<dbReference type="PANTHER" id="PTHR10168">
    <property type="entry name" value="GLUTAREDOXIN"/>
    <property type="match status" value="1"/>
</dbReference>
<evidence type="ECO:0000256" key="3">
    <source>
        <dbReference type="ARBA" id="ARBA00022490"/>
    </source>
</evidence>
<evidence type="ECO:0000256" key="2">
    <source>
        <dbReference type="ARBA" id="ARBA00007568"/>
    </source>
</evidence>
<evidence type="ECO:0000313" key="8">
    <source>
        <dbReference type="Proteomes" id="UP000315295"/>
    </source>
</evidence>
<feature type="region of interest" description="Disordered" evidence="5">
    <location>
        <begin position="1"/>
        <end position="27"/>
    </location>
</feature>
<dbReference type="Pfam" id="PF00462">
    <property type="entry name" value="Glutaredoxin"/>
    <property type="match status" value="1"/>
</dbReference>
<evidence type="ECO:0000256" key="4">
    <source>
        <dbReference type="ARBA" id="ARBA00023284"/>
    </source>
</evidence>
<comment type="similarity">
    <text evidence="2">Belongs to the glutaredoxin family. CC-type subfamily.</text>
</comment>
<gene>
    <name evidence="7" type="ORF">C1H46_013353</name>
</gene>
<keyword evidence="3" id="KW-0963">Cytoplasm</keyword>
<proteinExistence type="inferred from homology"/>